<gene>
    <name evidence="1" type="ORF">FHX68_2807</name>
</gene>
<reference evidence="1 2" key="1">
    <citation type="submission" date="2019-06" db="EMBL/GenBank/DDBJ databases">
        <title>Sequencing the genomes of 1000 actinobacteria strains.</title>
        <authorList>
            <person name="Klenk H.-P."/>
        </authorList>
    </citation>
    <scope>NUCLEOTIDE SEQUENCE [LARGE SCALE GENOMIC DNA]</scope>
    <source>
        <strain evidence="1 2">DSM 20427</strain>
    </source>
</reference>
<keyword evidence="2" id="KW-1185">Reference proteome</keyword>
<name>A0A4Y3UN81_9MICO</name>
<dbReference type="AlphaFoldDB" id="A0A4Y3UN81"/>
<organism evidence="1 2">
    <name type="scientific">Microbacterium lacticum</name>
    <dbReference type="NCBI Taxonomy" id="33885"/>
    <lineage>
        <taxon>Bacteria</taxon>
        <taxon>Bacillati</taxon>
        <taxon>Actinomycetota</taxon>
        <taxon>Actinomycetes</taxon>
        <taxon>Micrococcales</taxon>
        <taxon>Microbacteriaceae</taxon>
        <taxon>Microbacterium</taxon>
    </lineage>
</organism>
<dbReference type="RefSeq" id="WP_141380425.1">
    <property type="nucleotide sequence ID" value="NZ_BJNA01000023.1"/>
</dbReference>
<comment type="caution">
    <text evidence="1">The sequence shown here is derived from an EMBL/GenBank/DDBJ whole genome shotgun (WGS) entry which is preliminary data.</text>
</comment>
<accession>A0A4Y3UN81</accession>
<dbReference type="OrthoDB" id="5148285at2"/>
<protein>
    <submittedName>
        <fullName evidence="1">Uncharacterized protein</fullName>
    </submittedName>
</protein>
<sequence>MAIFPERAPGPNDADLSDEEYNKTGTFLYPPFPRSAQQLIAFYEGSHPTEEQLTKFADAYGDARLRWASPLVEEADGRFRRLYGAGTEKASAAHWEYVAKLEQKHPTHMNPLFARDIARAVQMHRFAGALPESEARKVYSHQIAMPNGMKAVVSELAERYLVGEYEGELI</sequence>
<evidence type="ECO:0000313" key="2">
    <source>
        <dbReference type="Proteomes" id="UP000319804"/>
    </source>
</evidence>
<evidence type="ECO:0000313" key="1">
    <source>
        <dbReference type="EMBL" id="TQM90953.1"/>
    </source>
</evidence>
<dbReference type="Proteomes" id="UP000319804">
    <property type="component" value="Unassembled WGS sequence"/>
</dbReference>
<proteinExistence type="predicted"/>
<dbReference type="EMBL" id="VFPS01000006">
    <property type="protein sequence ID" value="TQM90953.1"/>
    <property type="molecule type" value="Genomic_DNA"/>
</dbReference>